<gene>
    <name evidence="2" type="ORF">GCM10011452_14410</name>
</gene>
<sequence length="61" mass="6559">MADNWIFDVLADLRRFALANDLQALAAQVQATVQVAEQELAARADGKPAPRTGQGGRAFPH</sequence>
<evidence type="ECO:0000256" key="1">
    <source>
        <dbReference type="SAM" id="MobiDB-lite"/>
    </source>
</evidence>
<name>A0A918IRG9_9RHOB</name>
<evidence type="ECO:0000313" key="2">
    <source>
        <dbReference type="EMBL" id="GGW27090.1"/>
    </source>
</evidence>
<dbReference type="RefSeq" id="WP_189633177.1">
    <property type="nucleotide sequence ID" value="NZ_BMYQ01000003.1"/>
</dbReference>
<organism evidence="2 3">
    <name type="scientific">Gemmobacter lanyuensis</name>
    <dbReference type="NCBI Taxonomy" id="1054497"/>
    <lineage>
        <taxon>Bacteria</taxon>
        <taxon>Pseudomonadati</taxon>
        <taxon>Pseudomonadota</taxon>
        <taxon>Alphaproteobacteria</taxon>
        <taxon>Rhodobacterales</taxon>
        <taxon>Paracoccaceae</taxon>
        <taxon>Gemmobacter</taxon>
    </lineage>
</organism>
<keyword evidence="3" id="KW-1185">Reference proteome</keyword>
<accession>A0A918IRG9</accession>
<evidence type="ECO:0000313" key="3">
    <source>
        <dbReference type="Proteomes" id="UP000628984"/>
    </source>
</evidence>
<protein>
    <submittedName>
        <fullName evidence="2">Uncharacterized protein</fullName>
    </submittedName>
</protein>
<dbReference type="EMBL" id="BMYQ01000003">
    <property type="protein sequence ID" value="GGW27090.1"/>
    <property type="molecule type" value="Genomic_DNA"/>
</dbReference>
<reference evidence="2" key="2">
    <citation type="submission" date="2020-09" db="EMBL/GenBank/DDBJ databases">
        <authorList>
            <person name="Sun Q."/>
            <person name="Kim S."/>
        </authorList>
    </citation>
    <scope>NUCLEOTIDE SEQUENCE</scope>
    <source>
        <strain evidence="2">KCTC 23714</strain>
    </source>
</reference>
<dbReference type="Proteomes" id="UP000628984">
    <property type="component" value="Unassembled WGS sequence"/>
</dbReference>
<feature type="region of interest" description="Disordered" evidence="1">
    <location>
        <begin position="41"/>
        <end position="61"/>
    </location>
</feature>
<reference evidence="2" key="1">
    <citation type="journal article" date="2014" name="Int. J. Syst. Evol. Microbiol.">
        <title>Complete genome sequence of Corynebacterium casei LMG S-19264T (=DSM 44701T), isolated from a smear-ripened cheese.</title>
        <authorList>
            <consortium name="US DOE Joint Genome Institute (JGI-PGF)"/>
            <person name="Walter F."/>
            <person name="Albersmeier A."/>
            <person name="Kalinowski J."/>
            <person name="Ruckert C."/>
        </authorList>
    </citation>
    <scope>NUCLEOTIDE SEQUENCE</scope>
    <source>
        <strain evidence="2">KCTC 23714</strain>
    </source>
</reference>
<dbReference type="AlphaFoldDB" id="A0A918IRG9"/>
<comment type="caution">
    <text evidence="2">The sequence shown here is derived from an EMBL/GenBank/DDBJ whole genome shotgun (WGS) entry which is preliminary data.</text>
</comment>
<proteinExistence type="predicted"/>